<gene>
    <name evidence="3" type="ORF">UBRO2_00449</name>
    <name evidence="2" type="ORF">UBRO_03203</name>
</gene>
<sequence length="230" mass="24717">MKISSASLLVISAALLASSATNATPLAFNADDDQISVPIQVPFSATPRILTLPNWFHHSSDDDSDICPQLPVQCVRNDKIVGDLGKQDFCRRGLSCSMCNPKKKSLDCNTKYIKECATQCTARGPLGGKADQISHTVEQGVEGAKQKWGAVMDGDEDDICPDMKVSCKNKDGETVGSIGKKPFCRDGVTCGQCHQTENSVECNAKFIKECKAQCEATGPLGGKGVFTYLY</sequence>
<evidence type="ECO:0000313" key="4">
    <source>
        <dbReference type="Proteomes" id="UP000179920"/>
    </source>
</evidence>
<evidence type="ECO:0000313" key="3">
    <source>
        <dbReference type="EMBL" id="SYW75039.1"/>
    </source>
</evidence>
<name>A0A1K0GNZ1_9BASI</name>
<dbReference type="Proteomes" id="UP000658997">
    <property type="component" value="Unassembled WGS sequence"/>
</dbReference>
<reference evidence="3" key="3">
    <citation type="submission" date="2018-08" db="EMBL/GenBank/DDBJ databases">
        <authorList>
            <person name="Guldener U."/>
        </authorList>
    </citation>
    <scope>NUCLEOTIDE SEQUENCE</scope>
    <source>
        <strain evidence="3">UB2</strain>
    </source>
</reference>
<protein>
    <submittedName>
        <fullName evidence="2">Uncharacterized protein</fullName>
    </submittedName>
</protein>
<dbReference type="OrthoDB" id="3353671at2759"/>
<dbReference type="AlphaFoldDB" id="A0A1K0GNZ1"/>
<keyword evidence="5" id="KW-1185">Reference proteome</keyword>
<accession>A0A1K0GNZ1</accession>
<organism evidence="2 4">
    <name type="scientific">Ustilago bromivora</name>
    <dbReference type="NCBI Taxonomy" id="307758"/>
    <lineage>
        <taxon>Eukaryota</taxon>
        <taxon>Fungi</taxon>
        <taxon>Dikarya</taxon>
        <taxon>Basidiomycota</taxon>
        <taxon>Ustilaginomycotina</taxon>
        <taxon>Ustilaginomycetes</taxon>
        <taxon>Ustilaginales</taxon>
        <taxon>Ustilaginaceae</taxon>
        <taxon>Ustilago</taxon>
    </lineage>
</organism>
<evidence type="ECO:0000256" key="1">
    <source>
        <dbReference type="SAM" id="SignalP"/>
    </source>
</evidence>
<reference evidence="4" key="2">
    <citation type="submission" date="2016-04" db="EMBL/GenBank/DDBJ databases">
        <authorList>
            <person name="Guldener U."/>
            <person name="Guldener U."/>
        </authorList>
    </citation>
    <scope>NUCLEOTIDE SEQUENCE [LARGE SCALE GENOMIC DNA]</scope>
    <source>
        <strain evidence="4">UB2112</strain>
    </source>
</reference>
<evidence type="ECO:0000313" key="5">
    <source>
        <dbReference type="Proteomes" id="UP000658997"/>
    </source>
</evidence>
<evidence type="ECO:0000313" key="2">
    <source>
        <dbReference type="EMBL" id="SAM81689.1"/>
    </source>
</evidence>
<dbReference type="EMBL" id="LT558121">
    <property type="protein sequence ID" value="SAM81689.1"/>
    <property type="molecule type" value="Genomic_DNA"/>
</dbReference>
<dbReference type="Proteomes" id="UP000179920">
    <property type="component" value="Chromosome V"/>
</dbReference>
<feature type="chain" id="PRO_5038218805" evidence="1">
    <location>
        <begin position="24"/>
        <end position="230"/>
    </location>
</feature>
<feature type="signal peptide" evidence="1">
    <location>
        <begin position="1"/>
        <end position="23"/>
    </location>
</feature>
<keyword evidence="1" id="KW-0732">Signal</keyword>
<dbReference type="EMBL" id="ULHB01000004">
    <property type="protein sequence ID" value="SYW75039.1"/>
    <property type="molecule type" value="Genomic_DNA"/>
</dbReference>
<reference evidence="2" key="1">
    <citation type="submission" date="2016-04" db="EMBL/GenBank/DDBJ databases">
        <authorList>
            <person name="Evans L.H."/>
            <person name="Alamgir A."/>
            <person name="Owens N."/>
            <person name="Weber N.D."/>
            <person name="Virtaneva K."/>
            <person name="Barbian K."/>
            <person name="Babar A."/>
            <person name="Rosenke K."/>
        </authorList>
    </citation>
    <scope>NUCLEOTIDE SEQUENCE</scope>
    <source>
        <strain evidence="2">UB2112</strain>
    </source>
</reference>
<proteinExistence type="predicted"/>